<name>A0A0C1KJ48_STRCV</name>
<dbReference type="GO" id="GO:0004751">
    <property type="term" value="F:ribose-5-phosphate isomerase activity"/>
    <property type="evidence" value="ECO:0007669"/>
    <property type="project" value="TreeGrafter"/>
</dbReference>
<dbReference type="OrthoDB" id="1778624at2"/>
<dbReference type="Proteomes" id="UP000031339">
    <property type="component" value="Unassembled WGS sequence"/>
</dbReference>
<evidence type="ECO:0000256" key="2">
    <source>
        <dbReference type="ARBA" id="ARBA00022736"/>
    </source>
</evidence>
<dbReference type="NCBIfam" id="NF006381">
    <property type="entry name" value="PRK08622.1"/>
    <property type="match status" value="1"/>
</dbReference>
<dbReference type="GO" id="GO:0050044">
    <property type="term" value="F:galactose-6-phosphate isomerase activity"/>
    <property type="evidence" value="ECO:0007669"/>
    <property type="project" value="UniProtKB-EC"/>
</dbReference>
<dbReference type="PANTHER" id="PTHR30345:SF0">
    <property type="entry name" value="DNA DAMAGE-REPAIR_TOLERATION PROTEIN DRT102"/>
    <property type="match status" value="1"/>
</dbReference>
<dbReference type="EC" id="5.3.1.26" evidence="4"/>
<gene>
    <name evidence="4" type="ORF">RN79_05150</name>
</gene>
<dbReference type="RefSeq" id="WP_006269641.1">
    <property type="nucleotide sequence ID" value="NZ_CP029207.1"/>
</dbReference>
<proteinExistence type="inferred from homology"/>
<evidence type="ECO:0000313" key="5">
    <source>
        <dbReference type="Proteomes" id="UP000031339"/>
    </source>
</evidence>
<dbReference type="STRING" id="862969.SCI_1415"/>
<organism evidence="4 5">
    <name type="scientific">Streptococcus constellatus</name>
    <dbReference type="NCBI Taxonomy" id="76860"/>
    <lineage>
        <taxon>Bacteria</taxon>
        <taxon>Bacillati</taxon>
        <taxon>Bacillota</taxon>
        <taxon>Bacilli</taxon>
        <taxon>Lactobacillales</taxon>
        <taxon>Streptococcaceae</taxon>
        <taxon>Streptococcus</taxon>
        <taxon>Streptococcus anginosus group</taxon>
    </lineage>
</organism>
<dbReference type="PANTHER" id="PTHR30345">
    <property type="entry name" value="RIBOSE-5-PHOSPHATE ISOMERASE B"/>
    <property type="match status" value="1"/>
</dbReference>
<dbReference type="InterPro" id="IPR003500">
    <property type="entry name" value="RpiB_LacA_LacB"/>
</dbReference>
<dbReference type="PIRSF" id="PIRSF005384">
    <property type="entry name" value="RpiB_LacA_B"/>
    <property type="match status" value="1"/>
</dbReference>
<keyword evidence="3 4" id="KW-0413">Isomerase</keyword>
<dbReference type="InterPro" id="IPR036569">
    <property type="entry name" value="RpiB_LacA_LacB_sf"/>
</dbReference>
<sequence length="172" mass="19025">MKIALGCDHIVTDTKMKISEHLKELGHEVIDVGTYDFHRTHYPIFGRLIAENVVSGNADLGIALCGTGVGISASADKVPGTRVALVGDVLTARYAKKELNANIIAFGGRILGQNLINNIVDVFLETKYEPTKTNQKLIEKIDKVIEVNPEIAKNNHIFDEENAKWDRGEYHD</sequence>
<dbReference type="GeneID" id="93847426"/>
<dbReference type="GO" id="GO:0005988">
    <property type="term" value="P:lactose metabolic process"/>
    <property type="evidence" value="ECO:0007669"/>
    <property type="project" value="UniProtKB-KW"/>
</dbReference>
<comment type="caution">
    <text evidence="4">The sequence shown here is derived from an EMBL/GenBank/DDBJ whole genome shotgun (WGS) entry which is preliminary data.</text>
</comment>
<dbReference type="Gene3D" id="3.40.1400.10">
    <property type="entry name" value="Sugar-phosphate isomerase, RpiB/LacA/LacB"/>
    <property type="match status" value="1"/>
</dbReference>
<reference evidence="4 5" key="1">
    <citation type="submission" date="2014-12" db="EMBL/GenBank/DDBJ databases">
        <title>Partial genome sequence of Streptococcus constellatus KCOM 1650 (= ChDC B144).</title>
        <authorList>
            <person name="Kook J.-K."/>
            <person name="Park S.-N."/>
            <person name="Lim Y.K."/>
            <person name="Jo E."/>
        </authorList>
    </citation>
    <scope>NUCLEOTIDE SEQUENCE [LARGE SCALE GENOMIC DNA]</scope>
    <source>
        <strain evidence="4 5">KCOM 1650</strain>
    </source>
</reference>
<protein>
    <submittedName>
        <fullName evidence="4">Galactose-6-phosphate isomerase</fullName>
        <ecNumber evidence="4">5.3.1.26</ecNumber>
    </submittedName>
</protein>
<evidence type="ECO:0000313" key="4">
    <source>
        <dbReference type="EMBL" id="KIC78952.1"/>
    </source>
</evidence>
<dbReference type="eggNOG" id="COG0698">
    <property type="taxonomic scope" value="Bacteria"/>
</dbReference>
<evidence type="ECO:0000256" key="1">
    <source>
        <dbReference type="ARBA" id="ARBA00008754"/>
    </source>
</evidence>
<dbReference type="AlphaFoldDB" id="A0A0C1KJ48"/>
<dbReference type="EMBL" id="JWIY01000001">
    <property type="protein sequence ID" value="KIC78952.1"/>
    <property type="molecule type" value="Genomic_DNA"/>
</dbReference>
<comment type="similarity">
    <text evidence="1">Belongs to the LacAB/RpiB family.</text>
</comment>
<dbReference type="SUPFAM" id="SSF89623">
    <property type="entry name" value="Ribose/Galactose isomerase RpiB/AlsB"/>
    <property type="match status" value="1"/>
</dbReference>
<evidence type="ECO:0000256" key="3">
    <source>
        <dbReference type="ARBA" id="ARBA00023235"/>
    </source>
</evidence>
<dbReference type="GO" id="GO:0019316">
    <property type="term" value="P:D-allose catabolic process"/>
    <property type="evidence" value="ECO:0007669"/>
    <property type="project" value="TreeGrafter"/>
</dbReference>
<keyword evidence="2" id="KW-0423">Lactose metabolism</keyword>
<dbReference type="Pfam" id="PF02502">
    <property type="entry name" value="LacAB_rpiB"/>
    <property type="match status" value="1"/>
</dbReference>
<accession>A0A0C1KJ48</accession>
<dbReference type="NCBIfam" id="NF004051">
    <property type="entry name" value="PRK05571.1"/>
    <property type="match status" value="1"/>
</dbReference>
<dbReference type="NCBIfam" id="TIGR00689">
    <property type="entry name" value="rpiB_lacA_lacB"/>
    <property type="match status" value="1"/>
</dbReference>
<dbReference type="GO" id="GO:0009052">
    <property type="term" value="P:pentose-phosphate shunt, non-oxidative branch"/>
    <property type="evidence" value="ECO:0007669"/>
    <property type="project" value="TreeGrafter"/>
</dbReference>
<dbReference type="PATRIC" id="fig|76860.7.peg.150"/>